<dbReference type="AlphaFoldDB" id="L1JT84"/>
<name>L1JT84_GUITC</name>
<feature type="transmembrane region" description="Helical" evidence="2">
    <location>
        <begin position="43"/>
        <end position="61"/>
    </location>
</feature>
<dbReference type="Proteomes" id="UP000011087">
    <property type="component" value="Unassembled WGS sequence"/>
</dbReference>
<dbReference type="KEGG" id="gtt:GUITHDRAFT_151026"/>
<sequence>MDGRRRDVSRHTPTRLTAEDLPPIQVVVYRGAKAIVQKFPITTFLYILGLCLMLFATGMMPSEGANEEYSRLLQEAQYETSMVDQLERKVAAHSRKYHESRGFLGFSCDSSCMRAYDNLQKLQKELKEAKSQQFQALSEAKSKVGILSLYAVEEARELFWGTFAQGKGFAKRASMWDLLFMGLGSMGRDEGLASFILRFVIQVLFNFTLGLVGALLAFIWYLWDVVRSYQPDPVTAVVSFLLFSIAAISMVATYLIALYGSVAASGYMIVRTAVLGIENGNSRSGPRAHIGGGSTGGDDIYVGKRVRVVGLAARPEYNGRLGMVTGQEGDRILVQLDFPSEILLKLKPSNIDAHVD</sequence>
<evidence type="ECO:0000313" key="4">
    <source>
        <dbReference type="EnsemblProtists" id="EKX51268"/>
    </source>
</evidence>
<dbReference type="HOGENOM" id="CLU_779489_0_0_1"/>
<protein>
    <submittedName>
        <fullName evidence="3 4">Uncharacterized protein</fullName>
    </submittedName>
</protein>
<reference evidence="5" key="2">
    <citation type="submission" date="2012-11" db="EMBL/GenBank/DDBJ databases">
        <authorList>
            <person name="Kuo A."/>
            <person name="Curtis B.A."/>
            <person name="Tanifuji G."/>
            <person name="Burki F."/>
            <person name="Gruber A."/>
            <person name="Irimia M."/>
            <person name="Maruyama S."/>
            <person name="Arias M.C."/>
            <person name="Ball S.G."/>
            <person name="Gile G.H."/>
            <person name="Hirakawa Y."/>
            <person name="Hopkins J.F."/>
            <person name="Rensing S.A."/>
            <person name="Schmutz J."/>
            <person name="Symeonidi A."/>
            <person name="Elias M."/>
            <person name="Eveleigh R.J."/>
            <person name="Herman E.K."/>
            <person name="Klute M.J."/>
            <person name="Nakayama T."/>
            <person name="Obornik M."/>
            <person name="Reyes-Prieto A."/>
            <person name="Armbrust E.V."/>
            <person name="Aves S.J."/>
            <person name="Beiko R.G."/>
            <person name="Coutinho P."/>
            <person name="Dacks J.B."/>
            <person name="Durnford D.G."/>
            <person name="Fast N.M."/>
            <person name="Green B.R."/>
            <person name="Grisdale C."/>
            <person name="Hempe F."/>
            <person name="Henrissat B."/>
            <person name="Hoppner M.P."/>
            <person name="Ishida K.-I."/>
            <person name="Kim E."/>
            <person name="Koreny L."/>
            <person name="Kroth P.G."/>
            <person name="Liu Y."/>
            <person name="Malik S.-B."/>
            <person name="Maier U.G."/>
            <person name="McRose D."/>
            <person name="Mock T."/>
            <person name="Neilson J.A."/>
            <person name="Onodera N.T."/>
            <person name="Poole A.M."/>
            <person name="Pritham E.J."/>
            <person name="Richards T.A."/>
            <person name="Rocap G."/>
            <person name="Roy S.W."/>
            <person name="Sarai C."/>
            <person name="Schaack S."/>
            <person name="Shirato S."/>
            <person name="Slamovits C.H."/>
            <person name="Spencer D.F."/>
            <person name="Suzuki S."/>
            <person name="Worden A.Z."/>
            <person name="Zauner S."/>
            <person name="Barry K."/>
            <person name="Bell C."/>
            <person name="Bharti A.K."/>
            <person name="Crow J.A."/>
            <person name="Grimwood J."/>
            <person name="Kramer R."/>
            <person name="Lindquist E."/>
            <person name="Lucas S."/>
            <person name="Salamov A."/>
            <person name="McFadden G.I."/>
            <person name="Lane C.E."/>
            <person name="Keeling P.J."/>
            <person name="Gray M.W."/>
            <person name="Grigoriev I.V."/>
            <person name="Archibald J.M."/>
        </authorList>
    </citation>
    <scope>NUCLEOTIDE SEQUENCE</scope>
    <source>
        <strain evidence="5">CCMP2712</strain>
    </source>
</reference>
<keyword evidence="1" id="KW-0175">Coiled coil</keyword>
<evidence type="ECO:0000313" key="3">
    <source>
        <dbReference type="EMBL" id="EKX51268.1"/>
    </source>
</evidence>
<keyword evidence="2" id="KW-0472">Membrane</keyword>
<evidence type="ECO:0000313" key="5">
    <source>
        <dbReference type="Proteomes" id="UP000011087"/>
    </source>
</evidence>
<reference evidence="3 5" key="1">
    <citation type="journal article" date="2012" name="Nature">
        <title>Algal genomes reveal evolutionary mosaicism and the fate of nucleomorphs.</title>
        <authorList>
            <consortium name="DOE Joint Genome Institute"/>
            <person name="Curtis B.A."/>
            <person name="Tanifuji G."/>
            <person name="Burki F."/>
            <person name="Gruber A."/>
            <person name="Irimia M."/>
            <person name="Maruyama S."/>
            <person name="Arias M.C."/>
            <person name="Ball S.G."/>
            <person name="Gile G.H."/>
            <person name="Hirakawa Y."/>
            <person name="Hopkins J.F."/>
            <person name="Kuo A."/>
            <person name="Rensing S.A."/>
            <person name="Schmutz J."/>
            <person name="Symeonidi A."/>
            <person name="Elias M."/>
            <person name="Eveleigh R.J."/>
            <person name="Herman E.K."/>
            <person name="Klute M.J."/>
            <person name="Nakayama T."/>
            <person name="Obornik M."/>
            <person name="Reyes-Prieto A."/>
            <person name="Armbrust E.V."/>
            <person name="Aves S.J."/>
            <person name="Beiko R.G."/>
            <person name="Coutinho P."/>
            <person name="Dacks J.B."/>
            <person name="Durnford D.G."/>
            <person name="Fast N.M."/>
            <person name="Green B.R."/>
            <person name="Grisdale C.J."/>
            <person name="Hempel F."/>
            <person name="Henrissat B."/>
            <person name="Hoppner M.P."/>
            <person name="Ishida K."/>
            <person name="Kim E."/>
            <person name="Koreny L."/>
            <person name="Kroth P.G."/>
            <person name="Liu Y."/>
            <person name="Malik S.B."/>
            <person name="Maier U.G."/>
            <person name="McRose D."/>
            <person name="Mock T."/>
            <person name="Neilson J.A."/>
            <person name="Onodera N.T."/>
            <person name="Poole A.M."/>
            <person name="Pritham E.J."/>
            <person name="Richards T.A."/>
            <person name="Rocap G."/>
            <person name="Roy S.W."/>
            <person name="Sarai C."/>
            <person name="Schaack S."/>
            <person name="Shirato S."/>
            <person name="Slamovits C.H."/>
            <person name="Spencer D.F."/>
            <person name="Suzuki S."/>
            <person name="Worden A.Z."/>
            <person name="Zauner S."/>
            <person name="Barry K."/>
            <person name="Bell C."/>
            <person name="Bharti A.K."/>
            <person name="Crow J.A."/>
            <person name="Grimwood J."/>
            <person name="Kramer R."/>
            <person name="Lindquist E."/>
            <person name="Lucas S."/>
            <person name="Salamov A."/>
            <person name="McFadden G.I."/>
            <person name="Lane C.E."/>
            <person name="Keeling P.J."/>
            <person name="Gray M.W."/>
            <person name="Grigoriev I.V."/>
            <person name="Archibald J.M."/>
        </authorList>
    </citation>
    <scope>NUCLEOTIDE SEQUENCE</scope>
    <source>
        <strain evidence="3 5">CCMP2712</strain>
    </source>
</reference>
<dbReference type="EMBL" id="JH992976">
    <property type="protein sequence ID" value="EKX51268.1"/>
    <property type="molecule type" value="Genomic_DNA"/>
</dbReference>
<organism evidence="3">
    <name type="scientific">Guillardia theta (strain CCMP2712)</name>
    <name type="common">Cryptophyte</name>
    <dbReference type="NCBI Taxonomy" id="905079"/>
    <lineage>
        <taxon>Eukaryota</taxon>
        <taxon>Cryptophyceae</taxon>
        <taxon>Pyrenomonadales</taxon>
        <taxon>Geminigeraceae</taxon>
        <taxon>Guillardia</taxon>
    </lineage>
</organism>
<gene>
    <name evidence="3" type="ORF">GUITHDRAFT_151026</name>
</gene>
<feature type="coiled-coil region" evidence="1">
    <location>
        <begin position="112"/>
        <end position="139"/>
    </location>
</feature>
<evidence type="ECO:0000256" key="2">
    <source>
        <dbReference type="SAM" id="Phobius"/>
    </source>
</evidence>
<accession>L1JT84</accession>
<evidence type="ECO:0000256" key="1">
    <source>
        <dbReference type="SAM" id="Coils"/>
    </source>
</evidence>
<dbReference type="OMA" id="LVIQWIF"/>
<keyword evidence="2" id="KW-0812">Transmembrane</keyword>
<reference evidence="4" key="3">
    <citation type="submission" date="2015-06" db="UniProtKB">
        <authorList>
            <consortium name="EnsemblProtists"/>
        </authorList>
    </citation>
    <scope>IDENTIFICATION</scope>
</reference>
<keyword evidence="2" id="KW-1133">Transmembrane helix</keyword>
<feature type="transmembrane region" description="Helical" evidence="2">
    <location>
        <begin position="235"/>
        <end position="259"/>
    </location>
</feature>
<dbReference type="EnsemblProtists" id="EKX51268">
    <property type="protein sequence ID" value="EKX51268"/>
    <property type="gene ID" value="GUITHDRAFT_151026"/>
</dbReference>
<keyword evidence="5" id="KW-1185">Reference proteome</keyword>
<dbReference type="OrthoDB" id="202063at2759"/>
<proteinExistence type="predicted"/>
<dbReference type="RefSeq" id="XP_005838248.1">
    <property type="nucleotide sequence ID" value="XM_005838191.1"/>
</dbReference>
<dbReference type="eggNOG" id="ENOG502QQTP">
    <property type="taxonomic scope" value="Eukaryota"/>
</dbReference>
<dbReference type="GeneID" id="17307844"/>
<feature type="transmembrane region" description="Helical" evidence="2">
    <location>
        <begin position="195"/>
        <end position="223"/>
    </location>
</feature>
<dbReference type="PaxDb" id="55529-EKX51268"/>